<keyword evidence="1" id="KW-0472">Membrane</keyword>
<dbReference type="STRING" id="765257.A0A0D0A1L3"/>
<reference evidence="2 3" key="1">
    <citation type="submission" date="2014-04" db="EMBL/GenBank/DDBJ databases">
        <authorList>
            <consortium name="DOE Joint Genome Institute"/>
            <person name="Kuo A."/>
            <person name="Kohler A."/>
            <person name="Costa M.D."/>
            <person name="Nagy L.G."/>
            <person name="Floudas D."/>
            <person name="Copeland A."/>
            <person name="Barry K.W."/>
            <person name="Cichocki N."/>
            <person name="Veneault-Fourrey C."/>
            <person name="LaButti K."/>
            <person name="Lindquist E.A."/>
            <person name="Lipzen A."/>
            <person name="Lundell T."/>
            <person name="Morin E."/>
            <person name="Murat C."/>
            <person name="Sun H."/>
            <person name="Tunlid A."/>
            <person name="Henrissat B."/>
            <person name="Grigoriev I.V."/>
            <person name="Hibbett D.S."/>
            <person name="Martin F."/>
            <person name="Nordberg H.P."/>
            <person name="Cantor M.N."/>
            <person name="Hua S.X."/>
        </authorList>
    </citation>
    <scope>NUCLEOTIDE SEQUENCE [LARGE SCALE GENOMIC DNA]</scope>
    <source>
        <strain evidence="2 3">441</strain>
    </source>
</reference>
<name>A0A0D0A1L3_9AGAM</name>
<keyword evidence="1" id="KW-1133">Transmembrane helix</keyword>
<protein>
    <submittedName>
        <fullName evidence="2">Uncharacterized protein</fullName>
    </submittedName>
</protein>
<proteinExistence type="predicted"/>
<sequence>MAIADSFGCILITGLISAMLYGITLLQTYVYYMHYSEDASTVKFLVAATCILDTLHVSFMCHILYYYLITNYGVPTSLEYIVWSFPASVTANLLAILVVQLFFAHKIHYLCCHKVRWLVTTPILLFVLAHFVFGMVTVVATYPILSDFLHWNSDLPV</sequence>
<dbReference type="PANTHER" id="PTHR40465:SF1">
    <property type="entry name" value="DUF6534 DOMAIN-CONTAINING PROTEIN"/>
    <property type="match status" value="1"/>
</dbReference>
<evidence type="ECO:0000313" key="2">
    <source>
        <dbReference type="EMBL" id="KIK28352.1"/>
    </source>
</evidence>
<dbReference type="HOGENOM" id="CLU_046025_16_1_1"/>
<keyword evidence="1" id="KW-0812">Transmembrane</keyword>
<feature type="transmembrane region" description="Helical" evidence="1">
    <location>
        <begin position="44"/>
        <end position="68"/>
    </location>
</feature>
<keyword evidence="3" id="KW-1185">Reference proteome</keyword>
<evidence type="ECO:0000313" key="3">
    <source>
        <dbReference type="Proteomes" id="UP000054018"/>
    </source>
</evidence>
<dbReference type="AlphaFoldDB" id="A0A0D0A1L3"/>
<gene>
    <name evidence="2" type="ORF">PISMIDRAFT_674086</name>
</gene>
<dbReference type="EMBL" id="KN833693">
    <property type="protein sequence ID" value="KIK28352.1"/>
    <property type="molecule type" value="Genomic_DNA"/>
</dbReference>
<feature type="transmembrane region" description="Helical" evidence="1">
    <location>
        <begin position="123"/>
        <end position="145"/>
    </location>
</feature>
<reference evidence="3" key="2">
    <citation type="submission" date="2015-01" db="EMBL/GenBank/DDBJ databases">
        <title>Evolutionary Origins and Diversification of the Mycorrhizal Mutualists.</title>
        <authorList>
            <consortium name="DOE Joint Genome Institute"/>
            <consortium name="Mycorrhizal Genomics Consortium"/>
            <person name="Kohler A."/>
            <person name="Kuo A."/>
            <person name="Nagy L.G."/>
            <person name="Floudas D."/>
            <person name="Copeland A."/>
            <person name="Barry K.W."/>
            <person name="Cichocki N."/>
            <person name="Veneault-Fourrey C."/>
            <person name="LaButti K."/>
            <person name="Lindquist E.A."/>
            <person name="Lipzen A."/>
            <person name="Lundell T."/>
            <person name="Morin E."/>
            <person name="Murat C."/>
            <person name="Riley R."/>
            <person name="Ohm R."/>
            <person name="Sun H."/>
            <person name="Tunlid A."/>
            <person name="Henrissat B."/>
            <person name="Grigoriev I.V."/>
            <person name="Hibbett D.S."/>
            <person name="Martin F."/>
        </authorList>
    </citation>
    <scope>NUCLEOTIDE SEQUENCE [LARGE SCALE GENOMIC DNA]</scope>
    <source>
        <strain evidence="3">441</strain>
    </source>
</reference>
<organism evidence="2 3">
    <name type="scientific">Pisolithus microcarpus 441</name>
    <dbReference type="NCBI Taxonomy" id="765257"/>
    <lineage>
        <taxon>Eukaryota</taxon>
        <taxon>Fungi</taxon>
        <taxon>Dikarya</taxon>
        <taxon>Basidiomycota</taxon>
        <taxon>Agaricomycotina</taxon>
        <taxon>Agaricomycetes</taxon>
        <taxon>Agaricomycetidae</taxon>
        <taxon>Boletales</taxon>
        <taxon>Sclerodermatineae</taxon>
        <taxon>Pisolithaceae</taxon>
        <taxon>Pisolithus</taxon>
    </lineage>
</organism>
<feature type="transmembrane region" description="Helical" evidence="1">
    <location>
        <begin position="6"/>
        <end position="32"/>
    </location>
</feature>
<accession>A0A0D0A1L3</accession>
<dbReference type="OrthoDB" id="3263055at2759"/>
<dbReference type="Proteomes" id="UP000054018">
    <property type="component" value="Unassembled WGS sequence"/>
</dbReference>
<evidence type="ECO:0000256" key="1">
    <source>
        <dbReference type="SAM" id="Phobius"/>
    </source>
</evidence>
<dbReference type="PANTHER" id="PTHR40465">
    <property type="entry name" value="CHROMOSOME 1, WHOLE GENOME SHOTGUN SEQUENCE"/>
    <property type="match status" value="1"/>
</dbReference>
<feature type="transmembrane region" description="Helical" evidence="1">
    <location>
        <begin position="80"/>
        <end position="103"/>
    </location>
</feature>